<proteinExistence type="predicted"/>
<dbReference type="PANTHER" id="PTHR39596:SF2">
    <property type="entry name" value="HET DOMAIN PROTEIN (AFU_ORTHOLOGUE AFUA_1G17550)-RELATED"/>
    <property type="match status" value="1"/>
</dbReference>
<evidence type="ECO:0008006" key="3">
    <source>
        <dbReference type="Google" id="ProtNLM"/>
    </source>
</evidence>
<sequence length="721" mass="82359">MLNSTEKHGQASTVFLERHGWALSSRSPYYDTLVRSDATPPTVLDRAAVLQAWLFSGLAVEAFDIVGVKLPLDDLVKPESSPPEITMASLPSYIRAWQCLESEQPPHVRRAHLELMWKLLRRAGGYVTSLLSCPLKYDEDEDSMTQLEVAESIAMLGDRLMNAARNIWHDLQDDIEILEKDQIRQKFRFCEPATPSLKRLEKRGWCKSTRVMMHRLVDNSGLYYCGLLSRQHMLVGHQGCSMFECKVMKISKDDYEVRHVSESCHCQVVTMDREVMARILDRGQIPCIRVEPGADGNGFCTARVVGSQEGYVAFSHVWAHGLGNPDVNGLPRCQLSRLRQLATSVASRSTKLESDLSVDPSLPDHQTTALWIDTLCIPVGDEFDDSRRQAILRLTYVFRDAEAVLVLDKEVEHVPASVSHLEKELRVITCDWMRRVWTLQEALLTKPGRLYWQFADDALPADDIWIDNSRHDPLCVTYKSSAFSKRLPALERSEVGTREFSENFLAVMYVLRYRSLSREEDETICLAPILGLERAALLQSKVHVERMKILAALWKNLPTYLLFLEGERITQPGYGWLPTSFTRGLHKSTTTRAPYQFTQTGPEGLFVVYPGILINHTAGASPLHCQIGFKNGLDGMWYSVKDSGKILESKLPEIQRWSYWRPRLSELPRPALMLEYPSDYSDNYIVAVLVNVEREKDSIYYAHYLCRVWLDCCDFDLRFLE</sequence>
<accession>A0ABR1W1J7</accession>
<dbReference type="PANTHER" id="PTHR39596">
    <property type="match status" value="1"/>
</dbReference>
<reference evidence="1 2" key="1">
    <citation type="submission" date="2023-01" db="EMBL/GenBank/DDBJ databases">
        <title>Analysis of 21 Apiospora genomes using comparative genomics revels a genus with tremendous synthesis potential of carbohydrate active enzymes and secondary metabolites.</title>
        <authorList>
            <person name="Sorensen T."/>
        </authorList>
    </citation>
    <scope>NUCLEOTIDE SEQUENCE [LARGE SCALE GENOMIC DNA]</scope>
    <source>
        <strain evidence="1 2">CBS 83171</strain>
    </source>
</reference>
<name>A0ABR1W1J7_9PEZI</name>
<gene>
    <name evidence="1" type="ORF">PG996_003535</name>
</gene>
<dbReference type="Proteomes" id="UP001446871">
    <property type="component" value="Unassembled WGS sequence"/>
</dbReference>
<protein>
    <recommendedName>
        <fullName evidence="3">Heterokaryon incompatibility domain-containing protein</fullName>
    </recommendedName>
</protein>
<evidence type="ECO:0000313" key="1">
    <source>
        <dbReference type="EMBL" id="KAK8077365.1"/>
    </source>
</evidence>
<dbReference type="EMBL" id="JAQQWM010000002">
    <property type="protein sequence ID" value="KAK8077365.1"/>
    <property type="molecule type" value="Genomic_DNA"/>
</dbReference>
<keyword evidence="2" id="KW-1185">Reference proteome</keyword>
<comment type="caution">
    <text evidence="1">The sequence shown here is derived from an EMBL/GenBank/DDBJ whole genome shotgun (WGS) entry which is preliminary data.</text>
</comment>
<evidence type="ECO:0000313" key="2">
    <source>
        <dbReference type="Proteomes" id="UP001446871"/>
    </source>
</evidence>
<organism evidence="1 2">
    <name type="scientific">Apiospora saccharicola</name>
    <dbReference type="NCBI Taxonomy" id="335842"/>
    <lineage>
        <taxon>Eukaryota</taxon>
        <taxon>Fungi</taxon>
        <taxon>Dikarya</taxon>
        <taxon>Ascomycota</taxon>
        <taxon>Pezizomycotina</taxon>
        <taxon>Sordariomycetes</taxon>
        <taxon>Xylariomycetidae</taxon>
        <taxon>Amphisphaeriales</taxon>
        <taxon>Apiosporaceae</taxon>
        <taxon>Apiospora</taxon>
    </lineage>
</organism>